<accession>A0ABT6H4R3</accession>
<sequence>MSTNLENFVKQTIAEIDNYDKEHLKCIRQVVAKAIDFYKFKSYERMEETVQGLVPFIYIYSMAEENLLSKIAGFAAGSDRDFDIEEVYEGRVIREY</sequence>
<dbReference type="Proteomes" id="UP001218246">
    <property type="component" value="Unassembled WGS sequence"/>
</dbReference>
<dbReference type="EMBL" id="JARULN010000008">
    <property type="protein sequence ID" value="MDG5754349.1"/>
    <property type="molecule type" value="Genomic_DNA"/>
</dbReference>
<keyword evidence="2" id="KW-1185">Reference proteome</keyword>
<protein>
    <submittedName>
        <fullName evidence="1">DUF6407 family protein</fullName>
    </submittedName>
</protein>
<dbReference type="RefSeq" id="WP_124565053.1">
    <property type="nucleotide sequence ID" value="NZ_JARRRY010000007.1"/>
</dbReference>
<gene>
    <name evidence="1" type="ORF">P6P90_10245</name>
</gene>
<dbReference type="Pfam" id="PF19945">
    <property type="entry name" value="DUF6407"/>
    <property type="match status" value="1"/>
</dbReference>
<evidence type="ECO:0000313" key="2">
    <source>
        <dbReference type="Proteomes" id="UP001218246"/>
    </source>
</evidence>
<comment type="caution">
    <text evidence="1">The sequence shown here is derived from an EMBL/GenBank/DDBJ whole genome shotgun (WGS) entry which is preliminary data.</text>
</comment>
<organism evidence="1 2">
    <name type="scientific">Ectobacillus antri</name>
    <dbReference type="NCBI Taxonomy" id="2486280"/>
    <lineage>
        <taxon>Bacteria</taxon>
        <taxon>Bacillati</taxon>
        <taxon>Bacillota</taxon>
        <taxon>Bacilli</taxon>
        <taxon>Bacillales</taxon>
        <taxon>Bacillaceae</taxon>
        <taxon>Ectobacillus</taxon>
    </lineage>
</organism>
<name>A0ABT6H4R3_9BACI</name>
<reference evidence="1 2" key="1">
    <citation type="submission" date="2023-04" db="EMBL/GenBank/DDBJ databases">
        <title>Ectobacillus antri isolated from activated sludge.</title>
        <authorList>
            <person name="Yan P."/>
            <person name="Liu X."/>
        </authorList>
    </citation>
    <scope>NUCLEOTIDE SEQUENCE [LARGE SCALE GENOMIC DNA]</scope>
    <source>
        <strain evidence="1 2">C18H</strain>
    </source>
</reference>
<dbReference type="InterPro" id="IPR045640">
    <property type="entry name" value="DUF6407"/>
</dbReference>
<proteinExistence type="predicted"/>
<evidence type="ECO:0000313" key="1">
    <source>
        <dbReference type="EMBL" id="MDG5754349.1"/>
    </source>
</evidence>